<proteinExistence type="predicted"/>
<dbReference type="SUPFAM" id="SSF51905">
    <property type="entry name" value="FAD/NAD(P)-binding domain"/>
    <property type="match status" value="1"/>
</dbReference>
<dbReference type="PANTHER" id="PTHR16128">
    <property type="entry name" value="FAD/NAD(P)-BINDING OXIDOREDUCTASE FAMILY PROTEIN"/>
    <property type="match status" value="1"/>
</dbReference>
<evidence type="ECO:0000313" key="2">
    <source>
        <dbReference type="EMBL" id="CAB4578894.1"/>
    </source>
</evidence>
<dbReference type="Pfam" id="PF13450">
    <property type="entry name" value="NAD_binding_8"/>
    <property type="match status" value="1"/>
</dbReference>
<dbReference type="GO" id="GO:0016491">
    <property type="term" value="F:oxidoreductase activity"/>
    <property type="evidence" value="ECO:0007669"/>
    <property type="project" value="InterPro"/>
</dbReference>
<dbReference type="Gene3D" id="3.90.660.10">
    <property type="match status" value="1"/>
</dbReference>
<accession>A0A6J6EVW2</accession>
<feature type="domain" description="Amine oxidase" evidence="1">
    <location>
        <begin position="103"/>
        <end position="314"/>
    </location>
</feature>
<dbReference type="InterPro" id="IPR036188">
    <property type="entry name" value="FAD/NAD-bd_sf"/>
</dbReference>
<dbReference type="InterPro" id="IPR002937">
    <property type="entry name" value="Amino_oxidase"/>
</dbReference>
<dbReference type="PANTHER" id="PTHR16128:SF5">
    <property type="entry name" value="FAD_NAD(P)-BINDING OXIDOREDUCTASE FAMILY PROTEIN"/>
    <property type="match status" value="1"/>
</dbReference>
<gene>
    <name evidence="2" type="ORF">UFOPK1722_00877</name>
</gene>
<dbReference type="EMBL" id="CAEZTS010000066">
    <property type="protein sequence ID" value="CAB4578894.1"/>
    <property type="molecule type" value="Genomic_DNA"/>
</dbReference>
<reference evidence="2" key="1">
    <citation type="submission" date="2020-05" db="EMBL/GenBank/DDBJ databases">
        <authorList>
            <person name="Chiriac C."/>
            <person name="Salcher M."/>
            <person name="Ghai R."/>
            <person name="Kavagutti S V."/>
        </authorList>
    </citation>
    <scope>NUCLEOTIDE SEQUENCE</scope>
</reference>
<name>A0A6J6EVW2_9ZZZZ</name>
<evidence type="ECO:0000259" key="1">
    <source>
        <dbReference type="Pfam" id="PF01593"/>
    </source>
</evidence>
<protein>
    <submittedName>
        <fullName evidence="2">Unannotated protein</fullName>
    </submittedName>
</protein>
<dbReference type="Pfam" id="PF01593">
    <property type="entry name" value="Amino_oxidase"/>
    <property type="match status" value="1"/>
</dbReference>
<organism evidence="2">
    <name type="scientific">freshwater metagenome</name>
    <dbReference type="NCBI Taxonomy" id="449393"/>
    <lineage>
        <taxon>unclassified sequences</taxon>
        <taxon>metagenomes</taxon>
        <taxon>ecological metagenomes</taxon>
    </lineage>
</organism>
<dbReference type="AlphaFoldDB" id="A0A6J6EVW2"/>
<dbReference type="Gene3D" id="3.50.50.60">
    <property type="entry name" value="FAD/NAD(P)-binding domain"/>
    <property type="match status" value="1"/>
</dbReference>
<sequence>MTFRRAVVVGAGLSGLMAARTLASRGWSVVVLDKGRGVGGRMATRRITTPDGRTAILDHGAQFFTVRDARFAALVDEWTGAGVVREWCRGFGGDDGHPRHVANNGMTALTKHLATGLDVRTSTLVFAVKPGDVSRWTVVIDDGSEIDADAVVMTSPLPQSYSLTVTAGVELPSELLLTDYDRTIGLLAVLDRPSSIATPGGLQNPDEVFSWIGDNAAKGISTVPAVTFHANPEWSAAHWDDDADTGSALLTNAAGAYLGDAAIVASEYKKWRFATPKRLWPEPCFSTADDTLVFAGDAFAGPKVEGAVLSGIAAGSVVAGG</sequence>